<evidence type="ECO:0000313" key="4">
    <source>
        <dbReference type="Proteomes" id="UP000193920"/>
    </source>
</evidence>
<reference evidence="3 4" key="1">
    <citation type="submission" date="2016-08" db="EMBL/GenBank/DDBJ databases">
        <title>A Parts List for Fungal Cellulosomes Revealed by Comparative Genomics.</title>
        <authorList>
            <consortium name="DOE Joint Genome Institute"/>
            <person name="Haitjema C.H."/>
            <person name="Gilmore S.P."/>
            <person name="Henske J.K."/>
            <person name="Solomon K.V."/>
            <person name="De Groot R."/>
            <person name="Kuo A."/>
            <person name="Mondo S.J."/>
            <person name="Salamov A.A."/>
            <person name="Labutti K."/>
            <person name="Zhao Z."/>
            <person name="Chiniquy J."/>
            <person name="Barry K."/>
            <person name="Brewer H.M."/>
            <person name="Purvine S.O."/>
            <person name="Wright A.T."/>
            <person name="Boxma B."/>
            <person name="Van Alen T."/>
            <person name="Hackstein J.H."/>
            <person name="Baker S.E."/>
            <person name="Grigoriev I.V."/>
            <person name="O'Malley M.A."/>
        </authorList>
    </citation>
    <scope>NUCLEOTIDE SEQUENCE [LARGE SCALE GENOMIC DNA]</scope>
    <source>
        <strain evidence="3 4">G1</strain>
    </source>
</reference>
<keyword evidence="4" id="KW-1185">Reference proteome</keyword>
<organism evidence="3 4">
    <name type="scientific">Neocallimastix californiae</name>
    <dbReference type="NCBI Taxonomy" id="1754190"/>
    <lineage>
        <taxon>Eukaryota</taxon>
        <taxon>Fungi</taxon>
        <taxon>Fungi incertae sedis</taxon>
        <taxon>Chytridiomycota</taxon>
        <taxon>Chytridiomycota incertae sedis</taxon>
        <taxon>Neocallimastigomycetes</taxon>
        <taxon>Neocallimastigales</taxon>
        <taxon>Neocallimastigaceae</taxon>
        <taxon>Neocallimastix</taxon>
    </lineage>
</organism>
<keyword evidence="1" id="KW-1133">Transmembrane helix</keyword>
<gene>
    <name evidence="3" type="ORF">LY90DRAFT_162452</name>
</gene>
<evidence type="ECO:0000313" key="3">
    <source>
        <dbReference type="EMBL" id="ORY19966.1"/>
    </source>
</evidence>
<dbReference type="AlphaFoldDB" id="A0A1Y2ABT3"/>
<comment type="caution">
    <text evidence="3">The sequence shown here is derived from an EMBL/GenBank/DDBJ whole genome shotgun (WGS) entry which is preliminary data.</text>
</comment>
<proteinExistence type="predicted"/>
<evidence type="ECO:0000256" key="2">
    <source>
        <dbReference type="SAM" id="SignalP"/>
    </source>
</evidence>
<dbReference type="EMBL" id="MCOG01000308">
    <property type="protein sequence ID" value="ORY19966.1"/>
    <property type="molecule type" value="Genomic_DNA"/>
</dbReference>
<sequence>MRKSNTLIILIMILLCIGNVYSIDHSLGGDLEIKQSVIDKMKKEKFTYSFKELKSKKSSLDQQCSTLRGNVIYGLNYFARKVENFKSATEKAIDNCNMKKVGIYLLVGAFLVWYIKRVLKNGFLNKERVNVYFNESKKFSKNSYQDLSYPYYDNNTYLSNNNSYQYLRSYSSEMGCESSYHSREAPAVVKPNSSRFFSQRKRKNSNDENSNLFSYSFV</sequence>
<keyword evidence="1" id="KW-0812">Transmembrane</keyword>
<name>A0A1Y2ABT3_9FUNG</name>
<dbReference type="OrthoDB" id="2151550at2759"/>
<feature type="signal peptide" evidence="2">
    <location>
        <begin position="1"/>
        <end position="22"/>
    </location>
</feature>
<feature type="transmembrane region" description="Helical" evidence="1">
    <location>
        <begin position="101"/>
        <end position="119"/>
    </location>
</feature>
<evidence type="ECO:0000256" key="1">
    <source>
        <dbReference type="SAM" id="Phobius"/>
    </source>
</evidence>
<protein>
    <submittedName>
        <fullName evidence="3">Uncharacterized protein</fullName>
    </submittedName>
</protein>
<keyword evidence="1" id="KW-0472">Membrane</keyword>
<feature type="chain" id="PRO_5012440653" evidence="2">
    <location>
        <begin position="23"/>
        <end position="218"/>
    </location>
</feature>
<dbReference type="Proteomes" id="UP000193920">
    <property type="component" value="Unassembled WGS sequence"/>
</dbReference>
<keyword evidence="2" id="KW-0732">Signal</keyword>
<accession>A0A1Y2ABT3</accession>